<dbReference type="SUPFAM" id="SSF53850">
    <property type="entry name" value="Periplasmic binding protein-like II"/>
    <property type="match status" value="1"/>
</dbReference>
<dbReference type="Gene3D" id="3.40.190.10">
    <property type="entry name" value="Periplasmic binding protein-like II"/>
    <property type="match status" value="1"/>
</dbReference>
<sequence>MFSATRHRNMSIELTLSCDNSDLNRALLNGEVEPRGIDLTTTVTYPPRRHRRFFRQQEFDICEVCLASYVSSRTNPEAYPFTAIPVFPSRKFRHSFFYKHADADVDGPADLAGKSVGVQSWQTAANVWMRGIAQERYGLDLETVDWYRRREDDVPVELPERFDIDPVPGSQGGDAIEEPRDMKALLFEGELDAVMDPSGSLFRAVAAADEVEFMFDDPIATERQYYTDTGIHPPMHTVAIRDEILEENPWVAVSVYDAFREARDRALEWNTRPSYNMSLTWAHLHLLEQNELIGDRAWEYGLSEATRRELETFVGYAHDQGLIPSEYAPETLFVDSTLDV</sequence>
<organism evidence="1 2">
    <name type="scientific">Halapricum desulfuricans</name>
    <dbReference type="NCBI Taxonomy" id="2841257"/>
    <lineage>
        <taxon>Archaea</taxon>
        <taxon>Methanobacteriati</taxon>
        <taxon>Methanobacteriota</taxon>
        <taxon>Stenosarchaea group</taxon>
        <taxon>Halobacteria</taxon>
        <taxon>Halobacteriales</taxon>
        <taxon>Haloarculaceae</taxon>
        <taxon>Halapricum</taxon>
    </lineage>
</organism>
<accession>A0A897NYF6</accession>
<dbReference type="EMBL" id="CP064791">
    <property type="protein sequence ID" value="QSG15619.1"/>
    <property type="molecule type" value="Genomic_DNA"/>
</dbReference>
<evidence type="ECO:0000313" key="1">
    <source>
        <dbReference type="EMBL" id="QSG15619.1"/>
    </source>
</evidence>
<evidence type="ECO:0000313" key="2">
    <source>
        <dbReference type="Proteomes" id="UP000663292"/>
    </source>
</evidence>
<keyword evidence="2" id="KW-1185">Reference proteome</keyword>
<protein>
    <submittedName>
        <fullName evidence="1">ABC-type nitrate/sulfonate/bicarbonate transportsystem, periplasmic component</fullName>
    </submittedName>
</protein>
<dbReference type="Proteomes" id="UP000663292">
    <property type="component" value="Chromosome"/>
</dbReference>
<reference evidence="1 2" key="1">
    <citation type="submission" date="2020-11" db="EMBL/GenBank/DDBJ databases">
        <title>Carbohydrate-dependent, anaerobic sulfur respiration: A novel catabolism in halophilic archaea.</title>
        <authorList>
            <person name="Sorokin D.Y."/>
            <person name="Messina E."/>
            <person name="Smedile F."/>
            <person name="La Cono V."/>
            <person name="Hallsworth J.E."/>
            <person name="Yakimov M.M."/>
        </authorList>
    </citation>
    <scope>NUCLEOTIDE SEQUENCE [LARGE SCALE GENOMIC DNA]</scope>
    <source>
        <strain evidence="1 2">HSR-Est</strain>
    </source>
</reference>
<gene>
    <name evidence="1" type="primary">tauA6</name>
    <name evidence="1" type="ORF">HSEST_2103</name>
</gene>
<name>A0A897NYF6_9EURY</name>
<dbReference type="AlphaFoldDB" id="A0A897NYF6"/>
<proteinExistence type="predicted"/>